<sequence>MGNGPVVGVLSPFAGGAYYGTILAGISAAAAAAGCRTVAVQTLDAAADMTVNGGTPTFTAPVAWDRIDGFVVLADAITGAYLDRLRAAGKPVVLLGHNAGRSDLPTVVADNGPGIRATVEHLIRHGHRRIAFTGFTAASDVAERHRAYTETLLAHGIDPDPALFRPAADNLESGVAWATPAALRDLAATAIVAATDRNAIGLLRALDAAGLTCPGDVALTGFDDVEVAAYLGPGLASVRQPLEVMAAKAVDLLLQGIAGVPVAAGERRVPTVFVARGSCGCSEAALRLPPAVADAGPDRLTERLATLLPPGAVRTAEHLAVLAKASDAVVDVAAAAVAGRTPDHSGATAALLALVALQAQPEGLRIAARAVQEYTQQIPAADVATARRLDGCVQELILAVVRVRQVANFGDRWRLRSTISAHYDLSMALLYHRRTDPRDLSWLAVTPASAGSLGLWTGDGRLEVPAGWCRLPGPPIAAGTTSVPAFPPAELIDAAGPGETVFVVPAKVNASDRGLLAVVGVVERQVEDGRELVNQCAALLTVGLDLREQERRLRRAALSDTLTGLPNRAALVETLERAVRATDRRFAVLFLDLDGFKQVNDRHGHAAGDELLVYVAERIRRSLRSGDMAARFGGDEFVVFLAEVGSPEQLHRIAERLRASIVAPYTVAGTVVRVGVSIGCMPCGESASADEILSAADAAMYREKIGGR</sequence>
<dbReference type="Pfam" id="PF00990">
    <property type="entry name" value="GGDEF"/>
    <property type="match status" value="1"/>
</dbReference>
<dbReference type="PROSITE" id="PS50887">
    <property type="entry name" value="GGDEF"/>
    <property type="match status" value="1"/>
</dbReference>
<dbReference type="SMART" id="SM00267">
    <property type="entry name" value="GGDEF"/>
    <property type="match status" value="1"/>
</dbReference>
<feature type="domain" description="GGDEF" evidence="4">
    <location>
        <begin position="584"/>
        <end position="708"/>
    </location>
</feature>
<keyword evidence="5" id="KW-0548">Nucleotidyltransferase</keyword>
<dbReference type="Gene3D" id="3.40.50.2300">
    <property type="match status" value="2"/>
</dbReference>
<evidence type="ECO:0000313" key="6">
    <source>
        <dbReference type="Proteomes" id="UP001595912"/>
    </source>
</evidence>
<dbReference type="InterPro" id="IPR000160">
    <property type="entry name" value="GGDEF_dom"/>
</dbReference>
<dbReference type="PANTHER" id="PTHR46663:SF2">
    <property type="entry name" value="GGDEF DOMAIN-CONTAINING PROTEIN"/>
    <property type="match status" value="1"/>
</dbReference>
<dbReference type="Gene3D" id="3.30.70.270">
    <property type="match status" value="1"/>
</dbReference>
<dbReference type="InterPro" id="IPR029787">
    <property type="entry name" value="Nucleotide_cyclase"/>
</dbReference>
<protein>
    <submittedName>
        <fullName evidence="5">Diguanylate cyclase domain-containing protein</fullName>
        <ecNumber evidence="5">2.7.7.65</ecNumber>
    </submittedName>
</protein>
<name>A0ABV9WBL4_9ACTN</name>
<evidence type="ECO:0000256" key="1">
    <source>
        <dbReference type="ARBA" id="ARBA00023015"/>
    </source>
</evidence>
<reference evidence="6" key="1">
    <citation type="journal article" date="2019" name="Int. J. Syst. Evol. Microbiol.">
        <title>The Global Catalogue of Microorganisms (GCM) 10K type strain sequencing project: providing services to taxonomists for standard genome sequencing and annotation.</title>
        <authorList>
            <consortium name="The Broad Institute Genomics Platform"/>
            <consortium name="The Broad Institute Genome Sequencing Center for Infectious Disease"/>
            <person name="Wu L."/>
            <person name="Ma J."/>
        </authorList>
    </citation>
    <scope>NUCLEOTIDE SEQUENCE [LARGE SCALE GENOMIC DNA]</scope>
    <source>
        <strain evidence="6">CGMCC 4.7152</strain>
    </source>
</reference>
<evidence type="ECO:0000256" key="2">
    <source>
        <dbReference type="ARBA" id="ARBA00023125"/>
    </source>
</evidence>
<keyword evidence="2" id="KW-0238">DNA-binding</keyword>
<dbReference type="InterPro" id="IPR046335">
    <property type="entry name" value="LacI/GalR-like_sensor"/>
</dbReference>
<dbReference type="CDD" id="cd06267">
    <property type="entry name" value="PBP1_LacI_sugar_binding-like"/>
    <property type="match status" value="1"/>
</dbReference>
<comment type="caution">
    <text evidence="5">The sequence shown here is derived from an EMBL/GenBank/DDBJ whole genome shotgun (WGS) entry which is preliminary data.</text>
</comment>
<dbReference type="GO" id="GO:0052621">
    <property type="term" value="F:diguanylate cyclase activity"/>
    <property type="evidence" value="ECO:0007669"/>
    <property type="project" value="UniProtKB-EC"/>
</dbReference>
<keyword evidence="5" id="KW-0808">Transferase</keyword>
<evidence type="ECO:0000259" key="4">
    <source>
        <dbReference type="PROSITE" id="PS50887"/>
    </source>
</evidence>
<dbReference type="EMBL" id="JBHSIU010000066">
    <property type="protein sequence ID" value="MFC5004847.1"/>
    <property type="molecule type" value="Genomic_DNA"/>
</dbReference>
<dbReference type="SUPFAM" id="SSF53822">
    <property type="entry name" value="Periplasmic binding protein-like I"/>
    <property type="match status" value="1"/>
</dbReference>
<dbReference type="NCBIfam" id="TIGR00254">
    <property type="entry name" value="GGDEF"/>
    <property type="match status" value="1"/>
</dbReference>
<accession>A0ABV9WBL4</accession>
<dbReference type="SUPFAM" id="SSF55073">
    <property type="entry name" value="Nucleotide cyclase"/>
    <property type="match status" value="1"/>
</dbReference>
<dbReference type="Pfam" id="PF13377">
    <property type="entry name" value="Peripla_BP_3"/>
    <property type="match status" value="1"/>
</dbReference>
<keyword evidence="3" id="KW-0804">Transcription</keyword>
<dbReference type="CDD" id="cd01949">
    <property type="entry name" value="GGDEF"/>
    <property type="match status" value="1"/>
</dbReference>
<dbReference type="EC" id="2.7.7.65" evidence="5"/>
<keyword evidence="1" id="KW-0805">Transcription regulation</keyword>
<gene>
    <name evidence="5" type="ORF">ACFPIJ_44355</name>
</gene>
<dbReference type="Proteomes" id="UP001595912">
    <property type="component" value="Unassembled WGS sequence"/>
</dbReference>
<evidence type="ECO:0000313" key="5">
    <source>
        <dbReference type="EMBL" id="MFC5004847.1"/>
    </source>
</evidence>
<dbReference type="PANTHER" id="PTHR46663">
    <property type="entry name" value="DIGUANYLATE CYCLASE DGCT-RELATED"/>
    <property type="match status" value="1"/>
</dbReference>
<evidence type="ECO:0000256" key="3">
    <source>
        <dbReference type="ARBA" id="ARBA00023163"/>
    </source>
</evidence>
<proteinExistence type="predicted"/>
<dbReference type="RefSeq" id="WP_380125106.1">
    <property type="nucleotide sequence ID" value="NZ_JBHSIU010000066.1"/>
</dbReference>
<dbReference type="InterPro" id="IPR052163">
    <property type="entry name" value="DGC-Regulatory_Protein"/>
</dbReference>
<organism evidence="5 6">
    <name type="scientific">Dactylosporangium cerinum</name>
    <dbReference type="NCBI Taxonomy" id="1434730"/>
    <lineage>
        <taxon>Bacteria</taxon>
        <taxon>Bacillati</taxon>
        <taxon>Actinomycetota</taxon>
        <taxon>Actinomycetes</taxon>
        <taxon>Micromonosporales</taxon>
        <taxon>Micromonosporaceae</taxon>
        <taxon>Dactylosporangium</taxon>
    </lineage>
</organism>
<dbReference type="InterPro" id="IPR028082">
    <property type="entry name" value="Peripla_BP_I"/>
</dbReference>
<dbReference type="InterPro" id="IPR043128">
    <property type="entry name" value="Rev_trsase/Diguanyl_cyclase"/>
</dbReference>
<keyword evidence="6" id="KW-1185">Reference proteome</keyword>